<organism evidence="1 2">
    <name type="scientific">Pleurodeles waltl</name>
    <name type="common">Iberian ribbed newt</name>
    <dbReference type="NCBI Taxonomy" id="8319"/>
    <lineage>
        <taxon>Eukaryota</taxon>
        <taxon>Metazoa</taxon>
        <taxon>Chordata</taxon>
        <taxon>Craniata</taxon>
        <taxon>Vertebrata</taxon>
        <taxon>Euteleostomi</taxon>
        <taxon>Amphibia</taxon>
        <taxon>Batrachia</taxon>
        <taxon>Caudata</taxon>
        <taxon>Salamandroidea</taxon>
        <taxon>Salamandridae</taxon>
        <taxon>Pleurodelinae</taxon>
        <taxon>Pleurodeles</taxon>
    </lineage>
</organism>
<protein>
    <submittedName>
        <fullName evidence="1">Uncharacterized protein</fullName>
    </submittedName>
</protein>
<accession>A0AAV7X027</accession>
<name>A0AAV7X027_PLEWA</name>
<keyword evidence="2" id="KW-1185">Reference proteome</keyword>
<evidence type="ECO:0000313" key="1">
    <source>
        <dbReference type="EMBL" id="KAJ1217464.1"/>
    </source>
</evidence>
<dbReference type="EMBL" id="JANPWB010000001">
    <property type="protein sequence ID" value="KAJ1217464.1"/>
    <property type="molecule type" value="Genomic_DNA"/>
</dbReference>
<evidence type="ECO:0000313" key="2">
    <source>
        <dbReference type="Proteomes" id="UP001066276"/>
    </source>
</evidence>
<reference evidence="1" key="1">
    <citation type="journal article" date="2022" name="bioRxiv">
        <title>Sequencing and chromosome-scale assembly of the giantPleurodeles waltlgenome.</title>
        <authorList>
            <person name="Brown T."/>
            <person name="Elewa A."/>
            <person name="Iarovenko S."/>
            <person name="Subramanian E."/>
            <person name="Araus A.J."/>
            <person name="Petzold A."/>
            <person name="Susuki M."/>
            <person name="Suzuki K.-i.T."/>
            <person name="Hayashi T."/>
            <person name="Toyoda A."/>
            <person name="Oliveira C."/>
            <person name="Osipova E."/>
            <person name="Leigh N.D."/>
            <person name="Simon A."/>
            <person name="Yun M.H."/>
        </authorList>
    </citation>
    <scope>NUCLEOTIDE SEQUENCE</scope>
    <source>
        <strain evidence="1">20211129_DDA</strain>
        <tissue evidence="1">Liver</tissue>
    </source>
</reference>
<dbReference type="AlphaFoldDB" id="A0AAV7X027"/>
<dbReference type="Proteomes" id="UP001066276">
    <property type="component" value="Chromosome 1_1"/>
</dbReference>
<comment type="caution">
    <text evidence="1">The sequence shown here is derived from an EMBL/GenBank/DDBJ whole genome shotgun (WGS) entry which is preliminary data.</text>
</comment>
<gene>
    <name evidence="1" type="ORF">NDU88_005058</name>
</gene>
<proteinExistence type="predicted"/>
<sequence length="103" mass="11363">MTVNPSSQSDTYEELDKGIFDEEVAEAVKQLPMRKATGEDGFLNECYKITELLLAPLLGKVFKDTLKSKGLLADFTKSHIADKRLGVLDDILIFIVQLGVTSS</sequence>